<dbReference type="EMBL" id="CP037588">
    <property type="protein sequence ID" value="QBL99540.1"/>
    <property type="molecule type" value="Genomic_DNA"/>
</dbReference>
<feature type="compositionally biased region" description="Polar residues" evidence="1">
    <location>
        <begin position="66"/>
        <end position="87"/>
    </location>
</feature>
<proteinExistence type="predicted"/>
<accession>A0A482CZ92</accession>
<organism evidence="2">
    <name type="scientific">Borrelia miyamotoi</name>
    <dbReference type="NCBI Taxonomy" id="47466"/>
    <lineage>
        <taxon>Bacteria</taxon>
        <taxon>Pseudomonadati</taxon>
        <taxon>Spirochaetota</taxon>
        <taxon>Spirochaetia</taxon>
        <taxon>Spirochaetales</taxon>
        <taxon>Borreliaceae</taxon>
        <taxon>Borrelia</taxon>
    </lineage>
</organism>
<evidence type="ECO:0000313" key="2">
    <source>
        <dbReference type="EMBL" id="QBL99540.1"/>
    </source>
</evidence>
<evidence type="ECO:0000256" key="1">
    <source>
        <dbReference type="SAM" id="MobiDB-lite"/>
    </source>
</evidence>
<protein>
    <submittedName>
        <fullName evidence="2">Uncharacterized protein</fullName>
    </submittedName>
</protein>
<reference evidence="2" key="1">
    <citation type="submission" date="2019-03" db="EMBL/GenBank/DDBJ databases">
        <title>Whole genome sequencing of Borrelia miyamotoi strains isolated at the Russian territory.</title>
        <authorList>
            <person name="Kuleshov K.V."/>
            <person name="Platonov A.E."/>
            <person name="Goptar I.A."/>
            <person name="Shipulin G.A."/>
            <person name="Markelov M.L."/>
            <person name="Koetsveld J."/>
            <person name="Kolyasnikova N.M."/>
            <person name="Sarksyan D.S."/>
            <person name="Toporkova M.G."/>
            <person name="Hovius J.W."/>
        </authorList>
    </citation>
    <scope>NUCLEOTIDE SEQUENCE</scope>
    <source>
        <strain evidence="2">Yekat-18</strain>
        <plasmid evidence="2">unnamed</plasmid>
    </source>
</reference>
<gene>
    <name evidence="2" type="ORF">EZU71_06835</name>
</gene>
<feature type="compositionally biased region" description="Low complexity" evidence="1">
    <location>
        <begin position="28"/>
        <end position="39"/>
    </location>
</feature>
<feature type="region of interest" description="Disordered" evidence="1">
    <location>
        <begin position="1"/>
        <end position="112"/>
    </location>
</feature>
<geneLocation type="plasmid" evidence="2">
    <name>unnamed</name>
</geneLocation>
<name>A0A482CZ92_9SPIR</name>
<feature type="compositionally biased region" description="Basic residues" evidence="1">
    <location>
        <begin position="95"/>
        <end position="107"/>
    </location>
</feature>
<sequence length="133" mass="15238">MDSNDQKTTRQRTSSGMDSDDEGFGNTRPSRSRLSNPRPWCVVDGYDTFRSSRPSRQESNEMMRANGQNPSPKSNKLQPSGTKQGNIRPSSTRPSLRRPRRDVRQKFIRPIVTPIGDKTGRFVIRIKKDENRC</sequence>
<keyword evidence="2" id="KW-0614">Plasmid</keyword>
<dbReference type="AlphaFoldDB" id="A0A482CZ92"/>